<keyword evidence="3" id="KW-0106">Calcium</keyword>
<dbReference type="CDD" id="cd00051">
    <property type="entry name" value="EFh"/>
    <property type="match status" value="1"/>
</dbReference>
<dbReference type="GO" id="GO:0005509">
    <property type="term" value="F:calcium ion binding"/>
    <property type="evidence" value="ECO:0007669"/>
    <property type="project" value="InterPro"/>
</dbReference>
<dbReference type="PROSITE" id="PS00018">
    <property type="entry name" value="EF_HAND_1"/>
    <property type="match status" value="4"/>
</dbReference>
<feature type="region of interest" description="Disordered" evidence="4">
    <location>
        <begin position="1"/>
        <end position="34"/>
    </location>
</feature>
<sequence length="195" mass="21534">MNCFNPYHKKKSSKRNPNSLHASSSSSSSSDSVPCPSTATTSALCIQDSGDLRLVFDKFDANGDGRISTDELESMLRCLGFSGRREEVESMMREADADGDGFISVDEFLHMNTQETDSSKCMEDLRNAFTIFDRDNNGLISADELHQVLRSMGENTTLSACKNMIRGVDKNGDGVVNFEEFMSMMTKSPIRSTAH</sequence>
<evidence type="ECO:0000256" key="2">
    <source>
        <dbReference type="ARBA" id="ARBA00022737"/>
    </source>
</evidence>
<dbReference type="Gene3D" id="1.10.238.10">
    <property type="entry name" value="EF-hand"/>
    <property type="match status" value="2"/>
</dbReference>
<dbReference type="InterPro" id="IPR002048">
    <property type="entry name" value="EF_hand_dom"/>
</dbReference>
<evidence type="ECO:0000256" key="4">
    <source>
        <dbReference type="SAM" id="MobiDB-lite"/>
    </source>
</evidence>
<evidence type="ECO:0000259" key="5">
    <source>
        <dbReference type="PROSITE" id="PS50222"/>
    </source>
</evidence>
<dbReference type="AlphaFoldDB" id="A0A5K1FPX7"/>
<dbReference type="PROSITE" id="PS50222">
    <property type="entry name" value="EF_HAND_2"/>
    <property type="match status" value="4"/>
</dbReference>
<organism evidence="6">
    <name type="scientific">Nymphaea colorata</name>
    <name type="common">pocket water lily</name>
    <dbReference type="NCBI Taxonomy" id="210225"/>
    <lineage>
        <taxon>Eukaryota</taxon>
        <taxon>Viridiplantae</taxon>
        <taxon>Streptophyta</taxon>
        <taxon>Embryophyta</taxon>
        <taxon>Tracheophyta</taxon>
        <taxon>Spermatophyta</taxon>
        <taxon>Magnoliopsida</taxon>
        <taxon>Nymphaeales</taxon>
        <taxon>Nymphaeaceae</taxon>
        <taxon>Nymphaea</taxon>
    </lineage>
</organism>
<evidence type="ECO:0000256" key="1">
    <source>
        <dbReference type="ARBA" id="ARBA00022723"/>
    </source>
</evidence>
<dbReference type="Gramene" id="NC8G0219680.1">
    <property type="protein sequence ID" value="NC8G0219680.1:cds"/>
    <property type="gene ID" value="NC8G0219680"/>
</dbReference>
<keyword evidence="2" id="KW-0677">Repeat</keyword>
<feature type="domain" description="EF-hand" evidence="5">
    <location>
        <begin position="120"/>
        <end position="155"/>
    </location>
</feature>
<feature type="domain" description="EF-hand" evidence="5">
    <location>
        <begin position="83"/>
        <end position="118"/>
    </location>
</feature>
<dbReference type="Pfam" id="PF13499">
    <property type="entry name" value="EF-hand_7"/>
    <property type="match status" value="2"/>
</dbReference>
<dbReference type="InterPro" id="IPR018247">
    <property type="entry name" value="EF_Hand_1_Ca_BS"/>
</dbReference>
<dbReference type="EMBL" id="LR721786">
    <property type="protein sequence ID" value="VVW65298.1"/>
    <property type="molecule type" value="Genomic_DNA"/>
</dbReference>
<feature type="domain" description="EF-hand" evidence="5">
    <location>
        <begin position="156"/>
        <end position="191"/>
    </location>
</feature>
<reference evidence="6" key="1">
    <citation type="submission" date="2019-09" db="EMBL/GenBank/DDBJ databases">
        <authorList>
            <person name="Zhang L."/>
        </authorList>
    </citation>
    <scope>NUCLEOTIDE SEQUENCE</scope>
</reference>
<proteinExistence type="predicted"/>
<protein>
    <recommendedName>
        <fullName evidence="5">EF-hand domain-containing protein</fullName>
    </recommendedName>
</protein>
<keyword evidence="1" id="KW-0479">Metal-binding</keyword>
<dbReference type="FunFam" id="1.10.238.10:FF:000001">
    <property type="entry name" value="Calmodulin 1"/>
    <property type="match status" value="1"/>
</dbReference>
<dbReference type="InterPro" id="IPR011992">
    <property type="entry name" value="EF-hand-dom_pair"/>
</dbReference>
<feature type="domain" description="EF-hand" evidence="5">
    <location>
        <begin position="47"/>
        <end position="82"/>
    </location>
</feature>
<gene>
    <name evidence="6" type="ORF">NYM_LOCUS25892</name>
</gene>
<accession>A0A5K1FPX7</accession>
<evidence type="ECO:0000256" key="3">
    <source>
        <dbReference type="ARBA" id="ARBA00022837"/>
    </source>
</evidence>
<dbReference type="SUPFAM" id="SSF47473">
    <property type="entry name" value="EF-hand"/>
    <property type="match status" value="1"/>
</dbReference>
<name>A0A5K1FPX7_9MAGN</name>
<feature type="compositionally biased region" description="Low complexity" evidence="4">
    <location>
        <begin position="23"/>
        <end position="32"/>
    </location>
</feature>
<dbReference type="InterPro" id="IPR039647">
    <property type="entry name" value="EF_hand_pair_protein_CML-like"/>
</dbReference>
<dbReference type="PANTHER" id="PTHR10891">
    <property type="entry name" value="EF-HAND CALCIUM-BINDING DOMAIN CONTAINING PROTEIN"/>
    <property type="match status" value="1"/>
</dbReference>
<evidence type="ECO:0000313" key="6">
    <source>
        <dbReference type="EMBL" id="VVW65298.1"/>
    </source>
</evidence>
<dbReference type="SMART" id="SM00054">
    <property type="entry name" value="EFh"/>
    <property type="match status" value="4"/>
</dbReference>